<dbReference type="Proteomes" id="UP000652761">
    <property type="component" value="Unassembled WGS sequence"/>
</dbReference>
<evidence type="ECO:0000313" key="3">
    <source>
        <dbReference type="Proteomes" id="UP000652761"/>
    </source>
</evidence>
<keyword evidence="3" id="KW-1185">Reference proteome</keyword>
<proteinExistence type="predicted"/>
<organism evidence="2 3">
    <name type="scientific">Colocasia esculenta</name>
    <name type="common">Wild taro</name>
    <name type="synonym">Arum esculentum</name>
    <dbReference type="NCBI Taxonomy" id="4460"/>
    <lineage>
        <taxon>Eukaryota</taxon>
        <taxon>Viridiplantae</taxon>
        <taxon>Streptophyta</taxon>
        <taxon>Embryophyta</taxon>
        <taxon>Tracheophyta</taxon>
        <taxon>Spermatophyta</taxon>
        <taxon>Magnoliopsida</taxon>
        <taxon>Liliopsida</taxon>
        <taxon>Araceae</taxon>
        <taxon>Aroideae</taxon>
        <taxon>Colocasieae</taxon>
        <taxon>Colocasia</taxon>
    </lineage>
</organism>
<accession>A0A843U6V3</accession>
<sequence length="101" mass="11156">MCCAFSKPYHGLKSSLAAEALALRDNLSFCCSKGVYEVMVETDSINLLHIVTSQLPCPWEIACILQDVAVKTQKVKAEIIHIPREGNKVADCLAGFFIDRK</sequence>
<dbReference type="GO" id="GO:0004523">
    <property type="term" value="F:RNA-DNA hybrid ribonuclease activity"/>
    <property type="evidence" value="ECO:0007669"/>
    <property type="project" value="InterPro"/>
</dbReference>
<dbReference type="InterPro" id="IPR044730">
    <property type="entry name" value="RNase_H-like_dom_plant"/>
</dbReference>
<comment type="caution">
    <text evidence="2">The sequence shown here is derived from an EMBL/GenBank/DDBJ whole genome shotgun (WGS) entry which is preliminary data.</text>
</comment>
<dbReference type="Gene3D" id="3.30.420.10">
    <property type="entry name" value="Ribonuclease H-like superfamily/Ribonuclease H"/>
    <property type="match status" value="1"/>
</dbReference>
<name>A0A843U6V3_COLES</name>
<gene>
    <name evidence="2" type="ORF">Taro_010166</name>
</gene>
<protein>
    <recommendedName>
        <fullName evidence="1">RNase H type-1 domain-containing protein</fullName>
    </recommendedName>
</protein>
<dbReference type="InterPro" id="IPR012337">
    <property type="entry name" value="RNaseH-like_sf"/>
</dbReference>
<dbReference type="CDD" id="cd06222">
    <property type="entry name" value="RNase_H_like"/>
    <property type="match status" value="1"/>
</dbReference>
<dbReference type="PANTHER" id="PTHR47723">
    <property type="entry name" value="OS05G0353850 PROTEIN"/>
    <property type="match status" value="1"/>
</dbReference>
<dbReference type="Pfam" id="PF13456">
    <property type="entry name" value="RVT_3"/>
    <property type="match status" value="1"/>
</dbReference>
<dbReference type="InterPro" id="IPR053151">
    <property type="entry name" value="RNase_H-like"/>
</dbReference>
<evidence type="ECO:0000259" key="1">
    <source>
        <dbReference type="Pfam" id="PF13456"/>
    </source>
</evidence>
<dbReference type="EMBL" id="NMUH01000365">
    <property type="protein sequence ID" value="MQL77747.1"/>
    <property type="molecule type" value="Genomic_DNA"/>
</dbReference>
<dbReference type="OrthoDB" id="1306003at2759"/>
<dbReference type="AlphaFoldDB" id="A0A843U6V3"/>
<dbReference type="GO" id="GO:0003676">
    <property type="term" value="F:nucleic acid binding"/>
    <property type="evidence" value="ECO:0007669"/>
    <property type="project" value="InterPro"/>
</dbReference>
<dbReference type="InterPro" id="IPR036397">
    <property type="entry name" value="RNaseH_sf"/>
</dbReference>
<dbReference type="PANTHER" id="PTHR47723:SF19">
    <property type="entry name" value="POLYNUCLEOTIDYL TRANSFERASE, RIBONUCLEASE H-LIKE SUPERFAMILY PROTEIN"/>
    <property type="match status" value="1"/>
</dbReference>
<reference evidence="2" key="1">
    <citation type="submission" date="2017-07" db="EMBL/GenBank/DDBJ databases">
        <title>Taro Niue Genome Assembly and Annotation.</title>
        <authorList>
            <person name="Atibalentja N."/>
            <person name="Keating K."/>
            <person name="Fields C.J."/>
        </authorList>
    </citation>
    <scope>NUCLEOTIDE SEQUENCE</scope>
    <source>
        <strain evidence="2">Niue_2</strain>
        <tissue evidence="2">Leaf</tissue>
    </source>
</reference>
<feature type="domain" description="RNase H type-1" evidence="1">
    <location>
        <begin position="2"/>
        <end position="94"/>
    </location>
</feature>
<evidence type="ECO:0000313" key="2">
    <source>
        <dbReference type="EMBL" id="MQL77747.1"/>
    </source>
</evidence>
<dbReference type="InterPro" id="IPR002156">
    <property type="entry name" value="RNaseH_domain"/>
</dbReference>
<dbReference type="SUPFAM" id="SSF53098">
    <property type="entry name" value="Ribonuclease H-like"/>
    <property type="match status" value="1"/>
</dbReference>